<dbReference type="RefSeq" id="XP_067692563.1">
    <property type="nucleotide sequence ID" value="XM_067837021.1"/>
</dbReference>
<dbReference type="EMBL" id="JAFHKP010000025">
    <property type="protein sequence ID" value="KAG5477623.1"/>
    <property type="molecule type" value="Genomic_DNA"/>
</dbReference>
<organism evidence="1 2">
    <name type="scientific">Leishmania enriettii</name>
    <dbReference type="NCBI Taxonomy" id="5663"/>
    <lineage>
        <taxon>Eukaryota</taxon>
        <taxon>Discoba</taxon>
        <taxon>Euglenozoa</taxon>
        <taxon>Kinetoplastea</taxon>
        <taxon>Metakinetoplastina</taxon>
        <taxon>Trypanosomatida</taxon>
        <taxon>Trypanosomatidae</taxon>
        <taxon>Leishmaniinae</taxon>
        <taxon>Leishmania</taxon>
    </lineage>
</organism>
<reference evidence="1 2" key="1">
    <citation type="submission" date="2021-02" db="EMBL/GenBank/DDBJ databases">
        <title>Leishmania (Mundinia) enrietti genome sequencing and assembly.</title>
        <authorList>
            <person name="Almutairi H."/>
            <person name="Gatherer D."/>
        </authorList>
    </citation>
    <scope>NUCLEOTIDE SEQUENCE [LARGE SCALE GENOMIC DNA]</scope>
    <source>
        <strain evidence="1">CUR178</strain>
    </source>
</reference>
<dbReference type="Proteomes" id="UP000674179">
    <property type="component" value="Chromosome 25"/>
</dbReference>
<accession>A0A836KTG7</accession>
<name>A0A836KTG7_LEIEN</name>
<dbReference type="KEGG" id="lenr:94172531"/>
<proteinExistence type="predicted"/>
<dbReference type="AlphaFoldDB" id="A0A836KTG7"/>
<evidence type="ECO:0000313" key="1">
    <source>
        <dbReference type="EMBL" id="KAG5477623.1"/>
    </source>
</evidence>
<dbReference type="OrthoDB" id="273282at2759"/>
<protein>
    <submittedName>
        <fullName evidence="1">Uncharacterized protein</fullName>
    </submittedName>
</protein>
<gene>
    <name evidence="1" type="ORF">CUR178_05329</name>
</gene>
<dbReference type="GeneID" id="94172531"/>
<keyword evidence="2" id="KW-1185">Reference proteome</keyword>
<evidence type="ECO:0000313" key="2">
    <source>
        <dbReference type="Proteomes" id="UP000674179"/>
    </source>
</evidence>
<comment type="caution">
    <text evidence="1">The sequence shown here is derived from an EMBL/GenBank/DDBJ whole genome shotgun (WGS) entry which is preliminary data.</text>
</comment>
<sequence>MEVDQPIAATISEIDRILRSLGIRDECSRTLPQSSIASSSPAVMSAMVARTDGTAQTSSSSRFSSGVQKSCSTASQGIQHSSQQRTTSCQTEKETNTQEHLAKLATSVGCTYAILEEKFQALESSAGKIEEIFVKLARAKGKASSSATMFHLLQNRWSMVIIDKEEMLARSAVLSTESDARTQLASLRCGELVRLVAAFTEEGLQSKSSSELKRVVRTTTMANAKARKITASSSLNDLTELLDECWRVLDD</sequence>